<dbReference type="EMBL" id="QSQU01000046">
    <property type="protein sequence ID" value="RGK57302.1"/>
    <property type="molecule type" value="Genomic_DNA"/>
</dbReference>
<comment type="catalytic activity">
    <reaction evidence="1">
        <text>Hydrolysis of terminal non-reducing alpha-L-rhamnose residues in alpha-L-rhamnosides.</text>
        <dbReference type="EC" id="3.2.1.40"/>
    </reaction>
</comment>
<dbReference type="InterPro" id="IPR035398">
    <property type="entry name" value="Bac_rhamnosid_C"/>
</dbReference>
<gene>
    <name evidence="9" type="ORF">DXD03_21200</name>
    <name evidence="8" type="ORF">GA398_23075</name>
</gene>
<dbReference type="InterPro" id="IPR016007">
    <property type="entry name" value="Alpha_rhamnosid"/>
</dbReference>
<dbReference type="Gene3D" id="2.60.420.10">
    <property type="entry name" value="Maltose phosphorylase, domain 3"/>
    <property type="match status" value="1"/>
</dbReference>
<dbReference type="Proteomes" id="UP000434604">
    <property type="component" value="Unassembled WGS sequence"/>
</dbReference>
<dbReference type="GO" id="GO:0030596">
    <property type="term" value="F:alpha-L-rhamnosidase activity"/>
    <property type="evidence" value="ECO:0007669"/>
    <property type="project" value="UniProtKB-EC"/>
</dbReference>
<dbReference type="Proteomes" id="UP000261210">
    <property type="component" value="Unassembled WGS sequence"/>
</dbReference>
<dbReference type="Pfam" id="PF17390">
    <property type="entry name" value="Bac_rhamnosid_C"/>
    <property type="match status" value="1"/>
</dbReference>
<reference evidence="9 10" key="1">
    <citation type="submission" date="2018-08" db="EMBL/GenBank/DDBJ databases">
        <title>A genome reference for cultivated species of the human gut microbiota.</title>
        <authorList>
            <person name="Zou Y."/>
            <person name="Xue W."/>
            <person name="Luo G."/>
        </authorList>
    </citation>
    <scope>NUCLEOTIDE SEQUENCE [LARGE SCALE GENOMIC DNA]</scope>
    <source>
        <strain evidence="9 10">TF10-34</strain>
    </source>
</reference>
<dbReference type="Gene3D" id="2.60.120.260">
    <property type="entry name" value="Galactose-binding domain-like"/>
    <property type="match status" value="2"/>
</dbReference>
<feature type="domain" description="Alpha-L-rhamnosidase C-terminal" evidence="7">
    <location>
        <begin position="809"/>
        <end position="884"/>
    </location>
</feature>
<protein>
    <recommendedName>
        <fullName evidence="2">alpha-L-rhamnosidase</fullName>
        <ecNumber evidence="2">3.2.1.40</ecNumber>
    </recommendedName>
</protein>
<dbReference type="SUPFAM" id="SSF48208">
    <property type="entry name" value="Six-hairpin glycosidases"/>
    <property type="match status" value="1"/>
</dbReference>
<evidence type="ECO:0000259" key="5">
    <source>
        <dbReference type="Pfam" id="PF08531"/>
    </source>
</evidence>
<dbReference type="Gene3D" id="1.50.10.10">
    <property type="match status" value="1"/>
</dbReference>
<evidence type="ECO:0000313" key="10">
    <source>
        <dbReference type="Proteomes" id="UP000261210"/>
    </source>
</evidence>
<comment type="caution">
    <text evidence="9">The sequence shown here is derived from an EMBL/GenBank/DDBJ whole genome shotgun (WGS) entry which is preliminary data.</text>
</comment>
<dbReference type="RefSeq" id="WP_117684972.1">
    <property type="nucleotide sequence ID" value="NZ_JADNHC010000043.1"/>
</dbReference>
<dbReference type="InterPro" id="IPR012341">
    <property type="entry name" value="6hp_glycosidase-like_sf"/>
</dbReference>
<dbReference type="InterPro" id="IPR008902">
    <property type="entry name" value="Rhamnosid_concanavalin"/>
</dbReference>
<dbReference type="Pfam" id="PF25788">
    <property type="entry name" value="Ig_Rha78A_N"/>
    <property type="match status" value="1"/>
</dbReference>
<dbReference type="InterPro" id="IPR013737">
    <property type="entry name" value="Bac_rhamnosid_N"/>
</dbReference>
<dbReference type="PANTHER" id="PTHR33307:SF11">
    <property type="entry name" value="ALPHA-L-RHAMNOSIDASE"/>
    <property type="match status" value="1"/>
</dbReference>
<feature type="domain" description="Alpha-L-rhamnosidase concanavalin-like" evidence="4">
    <location>
        <begin position="371"/>
        <end position="464"/>
    </location>
</feature>
<proteinExistence type="predicted"/>
<dbReference type="Pfam" id="PF17389">
    <property type="entry name" value="Bac_rhamnosid6H"/>
    <property type="match status" value="1"/>
</dbReference>
<evidence type="ECO:0000259" key="7">
    <source>
        <dbReference type="Pfam" id="PF17390"/>
    </source>
</evidence>
<sequence length="918" mass="104590">MRNNIYFIYLLLLAVLPVHSRNTSLFSVYEITCEQQIEPSGIESKSPRFSWKVACQQRGYRQSAYRILVADTEDALTADKGTVWDSGTFLSSNSVLVPFQGKELHSATRYYWKVKVWNEAGEESAWSRQGSFVTGMMKERDWGKAQWIALEKDDSAKNLYPGIHAPLVRKMIGDRKVGGYKLPMFRKELPINKEVKEAIVNISGLGHFDFYINGEKVGNHFLDPGWTNYAKTALYQTFDVTALLKKRNVMGVMLGNGFYNVPRERYFKQLISFGAPKVKLALSLKYADGSSEVVVTDRSWKVCESPITYSSIYGGEDYDARKYQVSWMNPGFDDDSWKTPVIAKTEMGLKAQVSAPLTVRDILPVVRKYKNSKGNWVFDFGQNFSGIIRLKVKGHSGHKMTMKPGELLEKDSTVNQRASGGPYLWNYTLSGKGVEEWQPQFTYYGFRYVEVSNIEKLELVELTGMHTTNSSPEAGSFSCSLPMFNKIYELIDWSIRSNLASILTDCPHREKLGWLEVAHLMQHAMQYRYQLDGLYSKVMGDIKDSQTQEGIVPSIAPEYVRFADGFENSPEWGSAFIIIPWYVYRWYGDKSLLSAYYPYMKRYLEYLSTRADNYIVAYGLGDWFDLGPKHPGYSQLTSNGVTSTGMYYYNASIMSQIAKLLGEEKDEERFTQLATCIRKAYNEKFYNTATKQYDRNSQTANAISLYFGLVEEQNREVVYQNLINDIKNRNYALTSGDIGYRYLLRVLEENGDSDIIYKMNTKYDVPGYGWQLAYGATALTESWQAYGFVSNNHCMLGHLMEWFFSGLGGISQQRESVGFKKIKIKPQMPIGINSASTSYTSPYGDIACRWVRKSGKIRLYVQIPANSEAIVYLPAKAAEEITESGIPLKDVGECRILETHNENYILVSVGSGNYIFEV</sequence>
<dbReference type="PANTHER" id="PTHR33307">
    <property type="entry name" value="ALPHA-RHAMNOSIDASE (EUROFUNG)"/>
    <property type="match status" value="1"/>
</dbReference>
<evidence type="ECO:0000313" key="9">
    <source>
        <dbReference type="EMBL" id="RGK57302.1"/>
    </source>
</evidence>
<keyword evidence="3" id="KW-0378">Hydrolase</keyword>
<evidence type="ECO:0000313" key="8">
    <source>
        <dbReference type="EMBL" id="KAB6141041.1"/>
    </source>
</evidence>
<evidence type="ECO:0000256" key="1">
    <source>
        <dbReference type="ARBA" id="ARBA00001445"/>
    </source>
</evidence>
<dbReference type="InterPro" id="IPR013783">
    <property type="entry name" value="Ig-like_fold"/>
</dbReference>
<feature type="domain" description="Alpha-L-rhamnosidase six-hairpin glycosidase" evidence="6">
    <location>
        <begin position="473"/>
        <end position="805"/>
    </location>
</feature>
<name>A0A3E4N553_9BACE</name>
<evidence type="ECO:0000259" key="4">
    <source>
        <dbReference type="Pfam" id="PF05592"/>
    </source>
</evidence>
<dbReference type="EC" id="3.2.1.40" evidence="2"/>
<accession>A0A3E4N553</accession>
<dbReference type="AlphaFoldDB" id="A0A3E4N553"/>
<dbReference type="Gene3D" id="2.60.40.10">
    <property type="entry name" value="Immunoglobulins"/>
    <property type="match status" value="1"/>
</dbReference>
<dbReference type="InterPro" id="IPR008928">
    <property type="entry name" value="6-hairpin_glycosidase_sf"/>
</dbReference>
<evidence type="ECO:0000256" key="3">
    <source>
        <dbReference type="ARBA" id="ARBA00022801"/>
    </source>
</evidence>
<organism evidence="9 10">
    <name type="scientific">Bacteroides xylanisolvens</name>
    <dbReference type="NCBI Taxonomy" id="371601"/>
    <lineage>
        <taxon>Bacteria</taxon>
        <taxon>Pseudomonadati</taxon>
        <taxon>Bacteroidota</taxon>
        <taxon>Bacteroidia</taxon>
        <taxon>Bacteroidales</taxon>
        <taxon>Bacteroidaceae</taxon>
        <taxon>Bacteroides</taxon>
    </lineage>
</organism>
<dbReference type="Pfam" id="PF08531">
    <property type="entry name" value="Bac_rhamnosid_N"/>
    <property type="match status" value="1"/>
</dbReference>
<dbReference type="GO" id="GO:0005975">
    <property type="term" value="P:carbohydrate metabolic process"/>
    <property type="evidence" value="ECO:0007669"/>
    <property type="project" value="InterPro"/>
</dbReference>
<evidence type="ECO:0000259" key="6">
    <source>
        <dbReference type="Pfam" id="PF17389"/>
    </source>
</evidence>
<feature type="domain" description="Bacterial alpha-L-rhamnosidase N-terminal" evidence="5">
    <location>
        <begin position="193"/>
        <end position="358"/>
    </location>
</feature>
<evidence type="ECO:0000256" key="2">
    <source>
        <dbReference type="ARBA" id="ARBA00012652"/>
    </source>
</evidence>
<dbReference type="EMBL" id="WDED01000051">
    <property type="protein sequence ID" value="KAB6141041.1"/>
    <property type="molecule type" value="Genomic_DNA"/>
</dbReference>
<evidence type="ECO:0000313" key="11">
    <source>
        <dbReference type="Proteomes" id="UP000434604"/>
    </source>
</evidence>
<dbReference type="Pfam" id="PF05592">
    <property type="entry name" value="Bac_rhamnosid"/>
    <property type="match status" value="1"/>
</dbReference>
<reference evidence="8 11" key="2">
    <citation type="journal article" date="2019" name="Nat. Med.">
        <title>A library of human gut bacterial isolates paired with longitudinal multiomics data enables mechanistic microbiome research.</title>
        <authorList>
            <person name="Poyet M."/>
            <person name="Groussin M."/>
            <person name="Gibbons S.M."/>
            <person name="Avila-Pacheco J."/>
            <person name="Jiang X."/>
            <person name="Kearney S.M."/>
            <person name="Perrotta A.R."/>
            <person name="Berdy B."/>
            <person name="Zhao S."/>
            <person name="Lieberman T.D."/>
            <person name="Swanson P.K."/>
            <person name="Smith M."/>
            <person name="Roesemann S."/>
            <person name="Alexander J.E."/>
            <person name="Rich S.A."/>
            <person name="Livny J."/>
            <person name="Vlamakis H."/>
            <person name="Clish C."/>
            <person name="Bullock K."/>
            <person name="Deik A."/>
            <person name="Scott J."/>
            <person name="Pierce K.A."/>
            <person name="Xavier R.J."/>
            <person name="Alm E.J."/>
        </authorList>
    </citation>
    <scope>NUCLEOTIDE SEQUENCE [LARGE SCALE GENOMIC DNA]</scope>
    <source>
        <strain evidence="8 11">BIOML-A58</strain>
    </source>
</reference>
<dbReference type="InterPro" id="IPR035396">
    <property type="entry name" value="Bac_rhamnosid6H"/>
</dbReference>
<dbReference type="PIRSF" id="PIRSF010631">
    <property type="entry name" value="A-rhamnsds"/>
    <property type="match status" value="1"/>
</dbReference>